<organism evidence="2 3">
    <name type="scientific">Streptomyces lichenis</name>
    <dbReference type="NCBI Taxonomy" id="2306967"/>
    <lineage>
        <taxon>Bacteria</taxon>
        <taxon>Bacillati</taxon>
        <taxon>Actinomycetota</taxon>
        <taxon>Actinomycetes</taxon>
        <taxon>Kitasatosporales</taxon>
        <taxon>Streptomycetaceae</taxon>
        <taxon>Streptomyces</taxon>
    </lineage>
</organism>
<gene>
    <name evidence="2" type="ORF">M1O15_01955</name>
</gene>
<dbReference type="EMBL" id="JALPTH010000002">
    <property type="protein sequence ID" value="MCK8676198.1"/>
    <property type="molecule type" value="Genomic_DNA"/>
</dbReference>
<evidence type="ECO:0000313" key="3">
    <source>
        <dbReference type="Proteomes" id="UP001522868"/>
    </source>
</evidence>
<feature type="compositionally biased region" description="Basic and acidic residues" evidence="1">
    <location>
        <begin position="1"/>
        <end position="14"/>
    </location>
</feature>
<comment type="caution">
    <text evidence="2">The sequence shown here is derived from an EMBL/GenBank/DDBJ whole genome shotgun (WGS) entry which is preliminary data.</text>
</comment>
<name>A0ABT0I4E5_9ACTN</name>
<proteinExistence type="predicted"/>
<evidence type="ECO:0000313" key="2">
    <source>
        <dbReference type="EMBL" id="MCK8676198.1"/>
    </source>
</evidence>
<dbReference type="Proteomes" id="UP001522868">
    <property type="component" value="Unassembled WGS sequence"/>
</dbReference>
<feature type="region of interest" description="Disordered" evidence="1">
    <location>
        <begin position="1"/>
        <end position="26"/>
    </location>
</feature>
<evidence type="ECO:0000256" key="1">
    <source>
        <dbReference type="SAM" id="MobiDB-lite"/>
    </source>
</evidence>
<protein>
    <submittedName>
        <fullName evidence="2">Uncharacterized protein</fullName>
    </submittedName>
</protein>
<sequence>MDTQDGGRRDDRTGPEAGPVADSPDTAVLDRPVAVCREVEGRVRWCRPAVVDGGVDRGGGEATGQHRVVIVRGED</sequence>
<reference evidence="2 3" key="1">
    <citation type="submission" date="2022-04" db="EMBL/GenBank/DDBJ databases">
        <title>Streptomyces sp. nov. LCR6-01 isolated from Lichen of Dirinaria sp.</title>
        <authorList>
            <person name="Kanchanasin P."/>
            <person name="Tanasupawat S."/>
            <person name="Phongsopitanun W."/>
        </authorList>
    </citation>
    <scope>NUCLEOTIDE SEQUENCE [LARGE SCALE GENOMIC DNA]</scope>
    <source>
        <strain evidence="2 3">LCR6-01</strain>
    </source>
</reference>
<accession>A0ABT0I4E5</accession>
<dbReference type="RefSeq" id="WP_248631397.1">
    <property type="nucleotide sequence ID" value="NZ_JALPTH010000002.1"/>
</dbReference>
<keyword evidence="3" id="KW-1185">Reference proteome</keyword>